<evidence type="ECO:0008006" key="4">
    <source>
        <dbReference type="Google" id="ProtNLM"/>
    </source>
</evidence>
<gene>
    <name evidence="2" type="ORF">B0A52_06080</name>
</gene>
<name>A0A438N5H2_EXOME</name>
<feature type="chain" id="PRO_5019070521" description="Extracellular membrane protein CFEM domain-containing protein" evidence="1">
    <location>
        <begin position="22"/>
        <end position="167"/>
    </location>
</feature>
<evidence type="ECO:0000256" key="1">
    <source>
        <dbReference type="SAM" id="SignalP"/>
    </source>
</evidence>
<comment type="caution">
    <text evidence="2">The sequence shown here is derived from an EMBL/GenBank/DDBJ whole genome shotgun (WGS) entry which is preliminary data.</text>
</comment>
<dbReference type="EMBL" id="NAJM01000020">
    <property type="protein sequence ID" value="RVX70923.1"/>
    <property type="molecule type" value="Genomic_DNA"/>
</dbReference>
<sequence length="167" mass="16355">MLSFTSLLALCLSALLHSSSAGITEVINGVTVSNCPGAMVVQGTTATYCCVGGTGFSMSFCEGFPFCSSTDTMSTTTSAMSIATPTCQTTIPLSATNFDQLVESASRSLASASGSASAAATASTGSTASSTGTGTGSQAQQTQNAAAQGIKVSSAALVGAMVFLVVV</sequence>
<accession>A0A438N5H2</accession>
<feature type="signal peptide" evidence="1">
    <location>
        <begin position="1"/>
        <end position="21"/>
    </location>
</feature>
<dbReference type="OrthoDB" id="10499999at2759"/>
<evidence type="ECO:0000313" key="2">
    <source>
        <dbReference type="EMBL" id="RVX70923.1"/>
    </source>
</evidence>
<proteinExistence type="predicted"/>
<dbReference type="AlphaFoldDB" id="A0A438N5H2"/>
<reference evidence="2 3" key="1">
    <citation type="submission" date="2017-03" db="EMBL/GenBank/DDBJ databases">
        <title>Genomes of endolithic fungi from Antarctica.</title>
        <authorList>
            <person name="Coleine C."/>
            <person name="Masonjones S."/>
            <person name="Stajich J.E."/>
        </authorList>
    </citation>
    <scope>NUCLEOTIDE SEQUENCE [LARGE SCALE GENOMIC DNA]</scope>
    <source>
        <strain evidence="2 3">CCFEE 6314</strain>
    </source>
</reference>
<protein>
    <recommendedName>
        <fullName evidence="4">Extracellular membrane protein CFEM domain-containing protein</fullName>
    </recommendedName>
</protein>
<organism evidence="2 3">
    <name type="scientific">Exophiala mesophila</name>
    <name type="common">Black yeast-like fungus</name>
    <dbReference type="NCBI Taxonomy" id="212818"/>
    <lineage>
        <taxon>Eukaryota</taxon>
        <taxon>Fungi</taxon>
        <taxon>Dikarya</taxon>
        <taxon>Ascomycota</taxon>
        <taxon>Pezizomycotina</taxon>
        <taxon>Eurotiomycetes</taxon>
        <taxon>Chaetothyriomycetidae</taxon>
        <taxon>Chaetothyriales</taxon>
        <taxon>Herpotrichiellaceae</taxon>
        <taxon>Exophiala</taxon>
    </lineage>
</organism>
<evidence type="ECO:0000313" key="3">
    <source>
        <dbReference type="Proteomes" id="UP000288859"/>
    </source>
</evidence>
<dbReference type="Proteomes" id="UP000288859">
    <property type="component" value="Unassembled WGS sequence"/>
</dbReference>
<dbReference type="VEuPathDB" id="FungiDB:PV10_01396"/>
<keyword evidence="1" id="KW-0732">Signal</keyword>